<keyword evidence="1 6" id="KW-0963">Cytoplasm</keyword>
<dbReference type="Proteomes" id="UP000249720">
    <property type="component" value="Unassembled WGS sequence"/>
</dbReference>
<feature type="binding site" evidence="6">
    <location>
        <position position="136"/>
    </location>
    <ligand>
        <name>S-adenosyl-L-methionine</name>
        <dbReference type="ChEBI" id="CHEBI:59789"/>
    </ligand>
</feature>
<evidence type="ECO:0000256" key="6">
    <source>
        <dbReference type="HAMAP-Rule" id="MF_00074"/>
    </source>
</evidence>
<proteinExistence type="inferred from homology"/>
<evidence type="ECO:0000313" key="7">
    <source>
        <dbReference type="EMBL" id="PZX63428.1"/>
    </source>
</evidence>
<dbReference type="HAMAP" id="MF_00074">
    <property type="entry name" value="16SrRNA_methyltr_G"/>
    <property type="match status" value="1"/>
</dbReference>
<evidence type="ECO:0000256" key="5">
    <source>
        <dbReference type="ARBA" id="ARBA00022691"/>
    </source>
</evidence>
<reference evidence="7 8" key="1">
    <citation type="submission" date="2018-06" db="EMBL/GenBank/DDBJ databases">
        <title>Genomic Encyclopedia of Archaeal and Bacterial Type Strains, Phase II (KMG-II): from individual species to whole genera.</title>
        <authorList>
            <person name="Goeker M."/>
        </authorList>
    </citation>
    <scope>NUCLEOTIDE SEQUENCE [LARGE SCALE GENOMIC DNA]</scope>
    <source>
        <strain evidence="7 8">DSM 23241</strain>
    </source>
</reference>
<dbReference type="GO" id="GO:0070043">
    <property type="term" value="F:rRNA (guanine-N7-)-methyltransferase activity"/>
    <property type="evidence" value="ECO:0007669"/>
    <property type="project" value="UniProtKB-UniRule"/>
</dbReference>
<evidence type="ECO:0000256" key="2">
    <source>
        <dbReference type="ARBA" id="ARBA00022552"/>
    </source>
</evidence>
<dbReference type="EC" id="2.1.1.-" evidence="6"/>
<comment type="subcellular location">
    <subcellularLocation>
        <location evidence="6">Cytoplasm</location>
    </subcellularLocation>
</comment>
<name>A0A2W7RRP1_9BACT</name>
<keyword evidence="8" id="KW-1185">Reference proteome</keyword>
<dbReference type="AlphaFoldDB" id="A0A2W7RRP1"/>
<keyword evidence="2 6" id="KW-0698">rRNA processing</keyword>
<protein>
    <recommendedName>
        <fullName evidence="6">Ribosomal RNA small subunit methyltransferase G</fullName>
        <ecNumber evidence="6">2.1.1.-</ecNumber>
    </recommendedName>
    <alternativeName>
        <fullName evidence="6">16S rRNA 7-methylguanosine methyltransferase</fullName>
        <shortName evidence="6">16S rRNA m7G methyltransferase</shortName>
    </alternativeName>
</protein>
<dbReference type="NCBIfam" id="TIGR00138">
    <property type="entry name" value="rsmG_gidB"/>
    <property type="match status" value="1"/>
</dbReference>
<dbReference type="OrthoDB" id="9808773at2"/>
<feature type="binding site" evidence="6">
    <location>
        <begin position="122"/>
        <end position="123"/>
    </location>
    <ligand>
        <name>S-adenosyl-L-methionine</name>
        <dbReference type="ChEBI" id="CHEBI:59789"/>
    </ligand>
</feature>
<dbReference type="InterPro" id="IPR029063">
    <property type="entry name" value="SAM-dependent_MTases_sf"/>
</dbReference>
<gene>
    <name evidence="6" type="primary">rsmG</name>
    <name evidence="7" type="ORF">LX80_01072</name>
</gene>
<feature type="binding site" evidence="6">
    <location>
        <position position="71"/>
    </location>
    <ligand>
        <name>S-adenosyl-L-methionine</name>
        <dbReference type="ChEBI" id="CHEBI:59789"/>
    </ligand>
</feature>
<organism evidence="7 8">
    <name type="scientific">Hydrotalea sandarakina</name>
    <dbReference type="NCBI Taxonomy" id="1004304"/>
    <lineage>
        <taxon>Bacteria</taxon>
        <taxon>Pseudomonadati</taxon>
        <taxon>Bacteroidota</taxon>
        <taxon>Chitinophagia</taxon>
        <taxon>Chitinophagales</taxon>
        <taxon>Chitinophagaceae</taxon>
        <taxon>Hydrotalea</taxon>
    </lineage>
</organism>
<dbReference type="Gene3D" id="3.40.50.150">
    <property type="entry name" value="Vaccinia Virus protein VP39"/>
    <property type="match status" value="1"/>
</dbReference>
<accession>A0A2W7RRP1</accession>
<dbReference type="GO" id="GO:0005829">
    <property type="term" value="C:cytosol"/>
    <property type="evidence" value="ECO:0007669"/>
    <property type="project" value="TreeGrafter"/>
</dbReference>
<comment type="function">
    <text evidence="6">Specifically methylates the N7 position of a guanine in 16S rRNA.</text>
</comment>
<keyword evidence="3 6" id="KW-0489">Methyltransferase</keyword>
<keyword evidence="4 6" id="KW-0808">Transferase</keyword>
<dbReference type="InterPro" id="IPR003682">
    <property type="entry name" value="rRNA_ssu_MeTfrase_G"/>
</dbReference>
<comment type="similarity">
    <text evidence="6">Belongs to the methyltransferase superfamily. RNA methyltransferase RsmG family.</text>
</comment>
<dbReference type="EMBL" id="QKZV01000003">
    <property type="protein sequence ID" value="PZX63428.1"/>
    <property type="molecule type" value="Genomic_DNA"/>
</dbReference>
<dbReference type="PANTHER" id="PTHR31760">
    <property type="entry name" value="S-ADENOSYL-L-METHIONINE-DEPENDENT METHYLTRANSFERASES SUPERFAMILY PROTEIN"/>
    <property type="match status" value="1"/>
</dbReference>
<evidence type="ECO:0000256" key="1">
    <source>
        <dbReference type="ARBA" id="ARBA00022490"/>
    </source>
</evidence>
<keyword evidence="5 6" id="KW-0949">S-adenosyl-L-methionine</keyword>
<dbReference type="PIRSF" id="PIRSF003078">
    <property type="entry name" value="GidB"/>
    <property type="match status" value="1"/>
</dbReference>
<feature type="binding site" evidence="6">
    <location>
        <position position="76"/>
    </location>
    <ligand>
        <name>S-adenosyl-L-methionine</name>
        <dbReference type="ChEBI" id="CHEBI:59789"/>
    </ligand>
</feature>
<dbReference type="Pfam" id="PF02527">
    <property type="entry name" value="GidB"/>
    <property type="match status" value="1"/>
</dbReference>
<dbReference type="RefSeq" id="WP_111294041.1">
    <property type="nucleotide sequence ID" value="NZ_QKZV01000003.1"/>
</dbReference>
<sequence>MQEILKYFDEFSDKQLQQYSALAALYKEWNEKINVISRKDIDSIYLHHVLHSLSIAAITSFQPGQEIIDIGCGGGFPGIPLAIFFPEVRFHLVDSIAKKLTVVNAVCESAGITNVTTQHTRVEQIKDRKFDYAISRAVAPLKDLWQWSKPLLKKSTPHTSEDILANGLICLKGGDLHEEISASLTRPTLYSIYDIFPEPYFKEKFIVYVKK</sequence>
<evidence type="ECO:0000313" key="8">
    <source>
        <dbReference type="Proteomes" id="UP000249720"/>
    </source>
</evidence>
<dbReference type="PANTHER" id="PTHR31760:SF0">
    <property type="entry name" value="S-ADENOSYL-L-METHIONINE-DEPENDENT METHYLTRANSFERASES SUPERFAMILY PROTEIN"/>
    <property type="match status" value="1"/>
</dbReference>
<comment type="caution">
    <text evidence="7">The sequence shown here is derived from an EMBL/GenBank/DDBJ whole genome shotgun (WGS) entry which is preliminary data.</text>
</comment>
<dbReference type="SUPFAM" id="SSF53335">
    <property type="entry name" value="S-adenosyl-L-methionine-dependent methyltransferases"/>
    <property type="match status" value="1"/>
</dbReference>
<evidence type="ECO:0000256" key="4">
    <source>
        <dbReference type="ARBA" id="ARBA00022679"/>
    </source>
</evidence>
<comment type="caution">
    <text evidence="6">Lacks conserved residue(s) required for the propagation of feature annotation.</text>
</comment>
<evidence type="ECO:0000256" key="3">
    <source>
        <dbReference type="ARBA" id="ARBA00022603"/>
    </source>
</evidence>